<feature type="region of interest" description="Disordered" evidence="1">
    <location>
        <begin position="23"/>
        <end position="58"/>
    </location>
</feature>
<dbReference type="VEuPathDB" id="GiardiaDB:DHA2_152269"/>
<gene>
    <name evidence="2" type="ORF">DHA2_152269</name>
</gene>
<proteinExistence type="predicted"/>
<dbReference type="GO" id="GO:0004386">
    <property type="term" value="F:helicase activity"/>
    <property type="evidence" value="ECO:0007669"/>
    <property type="project" value="UniProtKB-KW"/>
</dbReference>
<keyword evidence="2" id="KW-0347">Helicase</keyword>
<keyword evidence="2" id="KW-0547">Nucleotide-binding</keyword>
<feature type="compositionally biased region" description="Polar residues" evidence="1">
    <location>
        <begin position="49"/>
        <end position="58"/>
    </location>
</feature>
<evidence type="ECO:0000256" key="1">
    <source>
        <dbReference type="SAM" id="MobiDB-lite"/>
    </source>
</evidence>
<sequence>MSCTHASVFPVAMASIEMAEYSEPSGLPRSPRCSSLDTNLYSDKGLPSSDWSQRSSIY</sequence>
<comment type="caution">
    <text evidence="2">The sequence shown here is derived from an EMBL/GenBank/DDBJ whole genome shotgun (WGS) entry which is preliminary data.</text>
</comment>
<dbReference type="EMBL" id="AHGT01000060">
    <property type="protein sequence ID" value="ESU36009.1"/>
    <property type="molecule type" value="Genomic_DNA"/>
</dbReference>
<dbReference type="AlphaFoldDB" id="V6TB87"/>
<evidence type="ECO:0000313" key="3">
    <source>
        <dbReference type="Proteomes" id="UP000018320"/>
    </source>
</evidence>
<keyword evidence="2" id="KW-0067">ATP-binding</keyword>
<organism evidence="2 3">
    <name type="scientific">Giardia intestinalis</name>
    <name type="common">Giardia lamblia</name>
    <dbReference type="NCBI Taxonomy" id="5741"/>
    <lineage>
        <taxon>Eukaryota</taxon>
        <taxon>Metamonada</taxon>
        <taxon>Diplomonadida</taxon>
        <taxon>Hexamitidae</taxon>
        <taxon>Giardiinae</taxon>
        <taxon>Giardia</taxon>
    </lineage>
</organism>
<accession>V6TB87</accession>
<feature type="compositionally biased region" description="Polar residues" evidence="1">
    <location>
        <begin position="32"/>
        <end position="41"/>
    </location>
</feature>
<dbReference type="Proteomes" id="UP000018320">
    <property type="component" value="Unassembled WGS sequence"/>
</dbReference>
<name>V6TB87_GIAIN</name>
<reference evidence="3" key="1">
    <citation type="submission" date="2012-02" db="EMBL/GenBank/DDBJ databases">
        <title>Genome sequencing of Giardia lamblia Genotypes A2 and B isolates (DH and GS) and comparative analysis with the genomes of Genotypes A1 and E (WB and Pig).</title>
        <authorList>
            <person name="Adam R."/>
            <person name="Dahlstrom E."/>
            <person name="Martens C."/>
            <person name="Bruno D."/>
            <person name="Barbian K."/>
            <person name="Porcella S.F."/>
            <person name="Nash T."/>
        </authorList>
    </citation>
    <scope>NUCLEOTIDE SEQUENCE</scope>
    <source>
        <strain evidence="3">DH</strain>
    </source>
</reference>
<protein>
    <submittedName>
        <fullName evidence="2">HrpA-like helicase</fullName>
    </submittedName>
</protein>
<reference evidence="2 3" key="2">
    <citation type="journal article" date="2013" name="Genome Biol. Evol.">
        <title>Genome sequencing of Giardia lamblia genotypes A2 and B isolates (DH and GS) and comparative analysis with the genomes of genotypes A1 and E (WB and Pig).</title>
        <authorList>
            <person name="Adam R.D."/>
            <person name="Dahlstrom E.W."/>
            <person name="Martens C.A."/>
            <person name="Bruno D.P."/>
            <person name="Barbian K.D."/>
            <person name="Ricklefs S.M."/>
            <person name="Hernandez M.M."/>
            <person name="Narla N.P."/>
            <person name="Patel R.B."/>
            <person name="Porcella S.F."/>
            <person name="Nash T.E."/>
        </authorList>
    </citation>
    <scope>NUCLEOTIDE SEQUENCE [LARGE SCALE GENOMIC DNA]</scope>
    <source>
        <strain evidence="2 3">DH</strain>
    </source>
</reference>
<evidence type="ECO:0000313" key="2">
    <source>
        <dbReference type="EMBL" id="ESU36009.1"/>
    </source>
</evidence>
<keyword evidence="2" id="KW-0378">Hydrolase</keyword>